<dbReference type="InterPro" id="IPR036291">
    <property type="entry name" value="NAD(P)-bd_dom_sf"/>
</dbReference>
<evidence type="ECO:0000256" key="1">
    <source>
        <dbReference type="ARBA" id="ARBA00009080"/>
    </source>
</evidence>
<dbReference type="SUPFAM" id="SSF48179">
    <property type="entry name" value="6-phosphogluconate dehydrogenase C-terminal domain-like"/>
    <property type="match status" value="1"/>
</dbReference>
<dbReference type="Gene3D" id="1.10.1040.10">
    <property type="entry name" value="N-(1-d-carboxylethyl)-l-norvaline Dehydrogenase, domain 2"/>
    <property type="match status" value="1"/>
</dbReference>
<dbReference type="Proteomes" id="UP001262032">
    <property type="component" value="Unassembled WGS sequence"/>
</dbReference>
<protein>
    <submittedName>
        <fullName evidence="7">2-hydroxy-3-oxopropionate reductase</fullName>
        <ecNumber evidence="7">1.1.1.60</ecNumber>
    </submittedName>
</protein>
<reference evidence="7" key="1">
    <citation type="submission" date="2023-07" db="EMBL/GenBank/DDBJ databases">
        <title>Sorghum-associated microbial communities from plants grown in Nebraska, USA.</title>
        <authorList>
            <person name="Schachtman D."/>
        </authorList>
    </citation>
    <scope>NUCLEOTIDE SEQUENCE</scope>
    <source>
        <strain evidence="7">BE261</strain>
    </source>
</reference>
<feature type="active site" evidence="4">
    <location>
        <position position="192"/>
    </location>
</feature>
<evidence type="ECO:0000256" key="3">
    <source>
        <dbReference type="ARBA" id="ARBA00023027"/>
    </source>
</evidence>
<evidence type="ECO:0000256" key="2">
    <source>
        <dbReference type="ARBA" id="ARBA00023002"/>
    </source>
</evidence>
<dbReference type="PANTHER" id="PTHR43060:SF15">
    <property type="entry name" value="3-HYDROXYISOBUTYRATE DEHYDROGENASE-LIKE 1, MITOCHONDRIAL-RELATED"/>
    <property type="match status" value="1"/>
</dbReference>
<dbReference type="RefSeq" id="WP_310113422.1">
    <property type="nucleotide sequence ID" value="NZ_JAVDTN010000012.1"/>
</dbReference>
<proteinExistence type="inferred from homology"/>
<organism evidence="7 8">
    <name type="scientific">Pseudarthrobacter oxydans</name>
    <name type="common">Arthrobacter oxydans</name>
    <dbReference type="NCBI Taxonomy" id="1671"/>
    <lineage>
        <taxon>Bacteria</taxon>
        <taxon>Bacillati</taxon>
        <taxon>Actinomycetota</taxon>
        <taxon>Actinomycetes</taxon>
        <taxon>Micrococcales</taxon>
        <taxon>Micrococcaceae</taxon>
        <taxon>Pseudarthrobacter</taxon>
    </lineage>
</organism>
<keyword evidence="2 7" id="KW-0560">Oxidoreductase</keyword>
<evidence type="ECO:0000259" key="6">
    <source>
        <dbReference type="Pfam" id="PF14833"/>
    </source>
</evidence>
<comment type="caution">
    <text evidence="7">The sequence shown here is derived from an EMBL/GenBank/DDBJ whole genome shotgun (WGS) entry which is preliminary data.</text>
</comment>
<dbReference type="PIRSF" id="PIRSF000103">
    <property type="entry name" value="HIBADH"/>
    <property type="match status" value="1"/>
</dbReference>
<dbReference type="GeneID" id="97423682"/>
<feature type="domain" description="3-hydroxyisobutyrate dehydrogenase-like NAD-binding" evidence="6">
    <location>
        <begin position="186"/>
        <end position="300"/>
    </location>
</feature>
<dbReference type="Gene3D" id="3.40.50.720">
    <property type="entry name" value="NAD(P)-binding Rossmann-like Domain"/>
    <property type="match status" value="1"/>
</dbReference>
<accession>A0AAW8NDX1</accession>
<sequence>MNNTTTSAAPSSGAEQTRPRAGFVGLGLMGAPMAANLLRAGWSVTGWNRSPAAVEDLLPLGGSGAAMVADLRDEPVIVFMLPDLSFIEDAATGLLDAWRSSPPEPGTLVVVMSSVSPVGIQDFGRAVIEASGGNATVLDAPVSGGTQGAQQGTLAIMAGGSDEDFARALPALQAMGTTVRRLGGLGAGSLAKACNQLVVGTTTAALAEAAELAERSGLDVEALFDVLSGGLASSRVLEVVGPRLAAEDYTPTGPAKFMHKDLSFVLESARSVGAAVPMASAGVELYAHLIRQGLGDLDLAVVRQAIANLGTTDASHSGTETAKEAAQ</sequence>
<dbReference type="Pfam" id="PF03446">
    <property type="entry name" value="NAD_binding_2"/>
    <property type="match status" value="1"/>
</dbReference>
<evidence type="ECO:0000313" key="8">
    <source>
        <dbReference type="Proteomes" id="UP001262032"/>
    </source>
</evidence>
<dbReference type="PANTHER" id="PTHR43060">
    <property type="entry name" value="3-HYDROXYISOBUTYRATE DEHYDROGENASE-LIKE 1, MITOCHONDRIAL-RELATED"/>
    <property type="match status" value="1"/>
</dbReference>
<dbReference type="AlphaFoldDB" id="A0AAW8NDX1"/>
<dbReference type="EC" id="1.1.1.60" evidence="7"/>
<dbReference type="InterPro" id="IPR029154">
    <property type="entry name" value="HIBADH-like_NADP-bd"/>
</dbReference>
<gene>
    <name evidence="7" type="ORF">J2X12_003129</name>
</gene>
<dbReference type="InterPro" id="IPR002204">
    <property type="entry name" value="3-OH-isobutyrate_DH-rel_CS"/>
</dbReference>
<dbReference type="SUPFAM" id="SSF51735">
    <property type="entry name" value="NAD(P)-binding Rossmann-fold domains"/>
    <property type="match status" value="1"/>
</dbReference>
<dbReference type="GO" id="GO:0008679">
    <property type="term" value="F:2-hydroxy-3-oxopropionate reductase activity"/>
    <property type="evidence" value="ECO:0007669"/>
    <property type="project" value="UniProtKB-EC"/>
</dbReference>
<name>A0AAW8NDX1_PSEOX</name>
<dbReference type="GO" id="GO:0051287">
    <property type="term" value="F:NAD binding"/>
    <property type="evidence" value="ECO:0007669"/>
    <property type="project" value="InterPro"/>
</dbReference>
<feature type="domain" description="6-phosphogluconate dehydrogenase NADP-binding" evidence="5">
    <location>
        <begin position="22"/>
        <end position="180"/>
    </location>
</feature>
<dbReference type="EMBL" id="JAVDWN010000012">
    <property type="protein sequence ID" value="MDR7165084.1"/>
    <property type="molecule type" value="Genomic_DNA"/>
</dbReference>
<evidence type="ECO:0000259" key="5">
    <source>
        <dbReference type="Pfam" id="PF03446"/>
    </source>
</evidence>
<evidence type="ECO:0000313" key="7">
    <source>
        <dbReference type="EMBL" id="MDR7165084.1"/>
    </source>
</evidence>
<dbReference type="InterPro" id="IPR015815">
    <property type="entry name" value="HIBADH-related"/>
</dbReference>
<keyword evidence="3" id="KW-0520">NAD</keyword>
<dbReference type="GO" id="GO:0016054">
    <property type="term" value="P:organic acid catabolic process"/>
    <property type="evidence" value="ECO:0007669"/>
    <property type="project" value="UniProtKB-ARBA"/>
</dbReference>
<dbReference type="GO" id="GO:0050661">
    <property type="term" value="F:NADP binding"/>
    <property type="evidence" value="ECO:0007669"/>
    <property type="project" value="InterPro"/>
</dbReference>
<comment type="similarity">
    <text evidence="1">Belongs to the HIBADH-related family.</text>
</comment>
<dbReference type="InterPro" id="IPR013328">
    <property type="entry name" value="6PGD_dom2"/>
</dbReference>
<dbReference type="InterPro" id="IPR008927">
    <property type="entry name" value="6-PGluconate_DH-like_C_sf"/>
</dbReference>
<dbReference type="Pfam" id="PF14833">
    <property type="entry name" value="NAD_binding_11"/>
    <property type="match status" value="1"/>
</dbReference>
<evidence type="ECO:0000256" key="4">
    <source>
        <dbReference type="PIRSR" id="PIRSR000103-1"/>
    </source>
</evidence>
<dbReference type="PROSITE" id="PS00895">
    <property type="entry name" value="3_HYDROXYISOBUT_DH"/>
    <property type="match status" value="1"/>
</dbReference>
<dbReference type="InterPro" id="IPR006115">
    <property type="entry name" value="6PGDH_NADP-bd"/>
</dbReference>